<dbReference type="Gene3D" id="2.40.440.10">
    <property type="entry name" value="L,D-transpeptidase catalytic domain-like"/>
    <property type="match status" value="1"/>
</dbReference>
<evidence type="ECO:0000313" key="10">
    <source>
        <dbReference type="EMBL" id="VEI03270.1"/>
    </source>
</evidence>
<feature type="domain" description="L,D-TPase catalytic" evidence="9">
    <location>
        <begin position="129"/>
        <end position="256"/>
    </location>
</feature>
<dbReference type="RefSeq" id="WP_232020884.1">
    <property type="nucleotide sequence ID" value="NZ_CP040635.1"/>
</dbReference>
<dbReference type="UniPathway" id="UPA00219"/>
<keyword evidence="5 6" id="KW-0961">Cell wall biogenesis/degradation</keyword>
<dbReference type="InterPro" id="IPR005490">
    <property type="entry name" value="LD_TPept_cat_dom"/>
</dbReference>
<dbReference type="CDD" id="cd16913">
    <property type="entry name" value="YkuD_like"/>
    <property type="match status" value="1"/>
</dbReference>
<comment type="pathway">
    <text evidence="1 6">Cell wall biogenesis; peptidoglycan biosynthesis.</text>
</comment>
<dbReference type="Pfam" id="PF03734">
    <property type="entry name" value="YkuD"/>
    <property type="match status" value="1"/>
</dbReference>
<evidence type="ECO:0000256" key="1">
    <source>
        <dbReference type="ARBA" id="ARBA00004752"/>
    </source>
</evidence>
<evidence type="ECO:0000256" key="7">
    <source>
        <dbReference type="SAM" id="MobiDB-lite"/>
    </source>
</evidence>
<feature type="chain" id="PRO_5039213188" evidence="8">
    <location>
        <begin position="27"/>
        <end position="256"/>
    </location>
</feature>
<feature type="signal peptide" evidence="8">
    <location>
        <begin position="1"/>
        <end position="26"/>
    </location>
</feature>
<evidence type="ECO:0000256" key="6">
    <source>
        <dbReference type="PROSITE-ProRule" id="PRU01373"/>
    </source>
</evidence>
<keyword evidence="11" id="KW-1185">Reference proteome</keyword>
<dbReference type="Proteomes" id="UP000277858">
    <property type="component" value="Chromosome"/>
</dbReference>
<dbReference type="GeneID" id="82884314"/>
<keyword evidence="3 6" id="KW-0133">Cell shape</keyword>
<feature type="compositionally biased region" description="Low complexity" evidence="7">
    <location>
        <begin position="78"/>
        <end position="116"/>
    </location>
</feature>
<dbReference type="STRING" id="1122997.GCA_000425285_01715"/>
<dbReference type="InterPro" id="IPR038063">
    <property type="entry name" value="Transpep_catalytic_dom"/>
</dbReference>
<dbReference type="SUPFAM" id="SSF141523">
    <property type="entry name" value="L,D-transpeptidase catalytic domain-like"/>
    <property type="match status" value="1"/>
</dbReference>
<keyword evidence="4 6" id="KW-0573">Peptidoglycan synthesis</keyword>
<evidence type="ECO:0000313" key="11">
    <source>
        <dbReference type="Proteomes" id="UP000277858"/>
    </source>
</evidence>
<evidence type="ECO:0000259" key="9">
    <source>
        <dbReference type="PROSITE" id="PS52029"/>
    </source>
</evidence>
<evidence type="ECO:0000256" key="4">
    <source>
        <dbReference type="ARBA" id="ARBA00022984"/>
    </source>
</evidence>
<name>A0A448NZ97_9ACTN</name>
<organism evidence="10 11">
    <name type="scientific">Acidipropionibacterium jensenii</name>
    <dbReference type="NCBI Taxonomy" id="1749"/>
    <lineage>
        <taxon>Bacteria</taxon>
        <taxon>Bacillati</taxon>
        <taxon>Actinomycetota</taxon>
        <taxon>Actinomycetes</taxon>
        <taxon>Propionibacteriales</taxon>
        <taxon>Propionibacteriaceae</taxon>
        <taxon>Acidipropionibacterium</taxon>
    </lineage>
</organism>
<evidence type="ECO:0000256" key="5">
    <source>
        <dbReference type="ARBA" id="ARBA00023316"/>
    </source>
</evidence>
<evidence type="ECO:0000256" key="8">
    <source>
        <dbReference type="SAM" id="SignalP"/>
    </source>
</evidence>
<dbReference type="PROSITE" id="PS52029">
    <property type="entry name" value="LD_TPASE"/>
    <property type="match status" value="1"/>
</dbReference>
<feature type="active site" description="Proton donor/acceptor" evidence="6">
    <location>
        <position position="205"/>
    </location>
</feature>
<gene>
    <name evidence="10" type="ORF">NCTC13652_01470</name>
</gene>
<reference evidence="10 11" key="1">
    <citation type="submission" date="2018-12" db="EMBL/GenBank/DDBJ databases">
        <authorList>
            <consortium name="Pathogen Informatics"/>
        </authorList>
    </citation>
    <scope>NUCLEOTIDE SEQUENCE [LARGE SCALE GENOMIC DNA]</scope>
    <source>
        <strain evidence="10 11">NCTC13652</strain>
    </source>
</reference>
<dbReference type="PROSITE" id="PS51257">
    <property type="entry name" value="PROKAR_LIPOPROTEIN"/>
    <property type="match status" value="1"/>
</dbReference>
<dbReference type="GO" id="GO:0071555">
    <property type="term" value="P:cell wall organization"/>
    <property type="evidence" value="ECO:0007669"/>
    <property type="project" value="UniProtKB-UniRule"/>
</dbReference>
<dbReference type="AlphaFoldDB" id="A0A448NZ97"/>
<accession>A0A448NZ97</accession>
<protein>
    <submittedName>
        <fullName evidence="10">L,D-transpeptidase catalytic domain</fullName>
    </submittedName>
</protein>
<dbReference type="EMBL" id="LR134473">
    <property type="protein sequence ID" value="VEI03270.1"/>
    <property type="molecule type" value="Genomic_DNA"/>
</dbReference>
<sequence length="256" mass="26813">MVDLRAMVTALITVPLLASCSVVDVAAPSGSTDCVDAVPRAGDLNDRTRMAPNRCPVGSEAEQEAAGTGVAGPIVADPVAPTAPSASASAPRAPSASATPRAASTPSPSSSVPPASLRVGQKSSAGGGSYVLWLRAENHVYLVHKGIVTRVMPTTALSWKTPPGTYKVKYKVAESASLDGKRTWALPYFVAFWRRPGADGDIAFHEVPHDRHSRRAQPLDTVGENGRVSDGCARMRPADAKAIWAFTRVGTHVVVR</sequence>
<feature type="active site" description="Nucleophile" evidence="6">
    <location>
        <position position="232"/>
    </location>
</feature>
<keyword evidence="2" id="KW-0808">Transferase</keyword>
<proteinExistence type="predicted"/>
<keyword evidence="8" id="KW-0732">Signal</keyword>
<dbReference type="GO" id="GO:0008360">
    <property type="term" value="P:regulation of cell shape"/>
    <property type="evidence" value="ECO:0007669"/>
    <property type="project" value="UniProtKB-UniRule"/>
</dbReference>
<evidence type="ECO:0000256" key="2">
    <source>
        <dbReference type="ARBA" id="ARBA00022679"/>
    </source>
</evidence>
<dbReference type="GO" id="GO:0009252">
    <property type="term" value="P:peptidoglycan biosynthetic process"/>
    <property type="evidence" value="ECO:0007669"/>
    <property type="project" value="UniProtKB-UniPathway"/>
</dbReference>
<feature type="region of interest" description="Disordered" evidence="7">
    <location>
        <begin position="39"/>
        <end position="120"/>
    </location>
</feature>
<dbReference type="GO" id="GO:0016740">
    <property type="term" value="F:transferase activity"/>
    <property type="evidence" value="ECO:0007669"/>
    <property type="project" value="UniProtKB-KW"/>
</dbReference>
<evidence type="ECO:0000256" key="3">
    <source>
        <dbReference type="ARBA" id="ARBA00022960"/>
    </source>
</evidence>